<feature type="domain" description="Ribosomal RNA small subunit methyltransferase E methyltransferase" evidence="13">
    <location>
        <begin position="77"/>
        <end position="236"/>
    </location>
</feature>
<dbReference type="PIRSF" id="PIRSF015601">
    <property type="entry name" value="MTase_slr0722"/>
    <property type="match status" value="1"/>
</dbReference>
<evidence type="ECO:0000256" key="8">
    <source>
        <dbReference type="ARBA" id="ARBA00022679"/>
    </source>
</evidence>
<dbReference type="SUPFAM" id="SSF75217">
    <property type="entry name" value="alpha/beta knot"/>
    <property type="match status" value="1"/>
</dbReference>
<evidence type="ECO:0000256" key="5">
    <source>
        <dbReference type="ARBA" id="ARBA00022490"/>
    </source>
</evidence>
<evidence type="ECO:0000256" key="9">
    <source>
        <dbReference type="ARBA" id="ARBA00022691"/>
    </source>
</evidence>
<dbReference type="InterPro" id="IPR029028">
    <property type="entry name" value="Alpha/beta_knot_MTases"/>
</dbReference>
<evidence type="ECO:0000259" key="13">
    <source>
        <dbReference type="Pfam" id="PF04452"/>
    </source>
</evidence>
<feature type="domain" description="Ribosomal RNA small subunit methyltransferase E PUA-like" evidence="14">
    <location>
        <begin position="21"/>
        <end position="54"/>
    </location>
</feature>
<dbReference type="InterPro" id="IPR046886">
    <property type="entry name" value="RsmE_MTase_dom"/>
</dbReference>
<organism evidence="15">
    <name type="scientific">Gulosibacter sediminis</name>
    <dbReference type="NCBI Taxonomy" id="1729695"/>
    <lineage>
        <taxon>Bacteria</taxon>
        <taxon>Bacillati</taxon>
        <taxon>Actinomycetota</taxon>
        <taxon>Actinomycetes</taxon>
        <taxon>Micrococcales</taxon>
        <taxon>Microbacteriaceae</taxon>
        <taxon>Gulosibacter</taxon>
    </lineage>
</organism>
<keyword evidence="7 12" id="KW-0489">Methyltransferase</keyword>
<dbReference type="PANTHER" id="PTHR30027:SF3">
    <property type="entry name" value="16S RRNA (URACIL(1498)-N(3))-METHYLTRANSFERASE"/>
    <property type="match status" value="1"/>
</dbReference>
<keyword evidence="8 12" id="KW-0808">Transferase</keyword>
<dbReference type="NCBIfam" id="TIGR00046">
    <property type="entry name" value="RsmE family RNA methyltransferase"/>
    <property type="match status" value="1"/>
</dbReference>
<comment type="similarity">
    <text evidence="2 12">Belongs to the RNA methyltransferase RsmE family.</text>
</comment>
<proteinExistence type="inferred from homology"/>
<keyword evidence="6 12" id="KW-0698">rRNA processing</keyword>
<evidence type="ECO:0000256" key="6">
    <source>
        <dbReference type="ARBA" id="ARBA00022552"/>
    </source>
</evidence>
<dbReference type="Pfam" id="PF04452">
    <property type="entry name" value="Methyltrans_RNA"/>
    <property type="match status" value="1"/>
</dbReference>
<evidence type="ECO:0000256" key="4">
    <source>
        <dbReference type="ARBA" id="ARBA00013673"/>
    </source>
</evidence>
<keyword evidence="9 12" id="KW-0949">S-adenosyl-L-methionine</keyword>
<accession>A0ABY4N120</accession>
<gene>
    <name evidence="15" type="ORF">M3M28_05815</name>
</gene>
<comment type="catalytic activity">
    <reaction evidence="11 12">
        <text>uridine(1498) in 16S rRNA + S-adenosyl-L-methionine = N(3)-methyluridine(1498) in 16S rRNA + S-adenosyl-L-homocysteine + H(+)</text>
        <dbReference type="Rhea" id="RHEA:42920"/>
        <dbReference type="Rhea" id="RHEA-COMP:10283"/>
        <dbReference type="Rhea" id="RHEA-COMP:10284"/>
        <dbReference type="ChEBI" id="CHEBI:15378"/>
        <dbReference type="ChEBI" id="CHEBI:57856"/>
        <dbReference type="ChEBI" id="CHEBI:59789"/>
        <dbReference type="ChEBI" id="CHEBI:65315"/>
        <dbReference type="ChEBI" id="CHEBI:74502"/>
        <dbReference type="EC" id="2.1.1.193"/>
    </reaction>
</comment>
<reference evidence="15" key="1">
    <citation type="submission" date="2022-05" db="EMBL/GenBank/DDBJ databases">
        <title>Complete genome sequence of toluene-degrading Gulosibacter sediminis strain ACHW.36C.</title>
        <authorList>
            <person name="Wai A.C."/>
            <person name="Lai G.K."/>
            <person name="Griffin S.D."/>
            <person name="Leung F.C."/>
        </authorList>
    </citation>
    <scope>NUCLEOTIDE SEQUENCE [LARGE SCALE GENOMIC DNA]</scope>
    <source>
        <strain evidence="15">ACHW.36C</strain>
    </source>
</reference>
<evidence type="ECO:0000256" key="7">
    <source>
        <dbReference type="ARBA" id="ARBA00022603"/>
    </source>
</evidence>
<protein>
    <recommendedName>
        <fullName evidence="4 12">Ribosomal RNA small subunit methyltransferase E</fullName>
        <ecNumber evidence="3 12">2.1.1.193</ecNumber>
    </recommendedName>
</protein>
<dbReference type="GO" id="GO:0008168">
    <property type="term" value="F:methyltransferase activity"/>
    <property type="evidence" value="ECO:0007669"/>
    <property type="project" value="UniProtKB-KW"/>
</dbReference>
<sequence length="243" mass="25713">MAHAYFAADLVAVRAGDLITVTGPEARHAVSVARLRVGEQLALLDGEGGSVTAEASEVGNAEFTARALADATVAAEPSPRILLVQALAKGGRDEMALQASVELGIDGVIPWQAQRSVSTWRGDKVAKQRERWQTIAREASKQAVRARVPLVEVPVTTKQLAHLAGTIRLVLLDPIAEAPLSELEPDARDLALVVGPEGGIDEREFALLTEAGAERRRLGANVLRTSTAGPAALAALFTKLGRW</sequence>
<dbReference type="EMBL" id="CP097160">
    <property type="protein sequence ID" value="UQN15964.1"/>
    <property type="molecule type" value="Genomic_DNA"/>
</dbReference>
<comment type="function">
    <text evidence="10 12">Specifically methylates the N3 position of the uracil ring of uridine 1498 (m3U1498) in 16S rRNA. Acts on the fully assembled 30S ribosomal subunit.</text>
</comment>
<dbReference type="InterPro" id="IPR029026">
    <property type="entry name" value="tRNA_m1G_MTases_N"/>
</dbReference>
<evidence type="ECO:0000313" key="15">
    <source>
        <dbReference type="EMBL" id="UQN15964.1"/>
    </source>
</evidence>
<dbReference type="NCBIfam" id="NF008693">
    <property type="entry name" value="PRK11713.2-3"/>
    <property type="match status" value="1"/>
</dbReference>
<evidence type="ECO:0000256" key="1">
    <source>
        <dbReference type="ARBA" id="ARBA00004496"/>
    </source>
</evidence>
<comment type="subcellular location">
    <subcellularLocation>
        <location evidence="1 12">Cytoplasm</location>
    </subcellularLocation>
</comment>
<dbReference type="SUPFAM" id="SSF88697">
    <property type="entry name" value="PUA domain-like"/>
    <property type="match status" value="1"/>
</dbReference>
<evidence type="ECO:0000256" key="2">
    <source>
        <dbReference type="ARBA" id="ARBA00005528"/>
    </source>
</evidence>
<dbReference type="InterPro" id="IPR006700">
    <property type="entry name" value="RsmE"/>
</dbReference>
<dbReference type="InterPro" id="IPR015947">
    <property type="entry name" value="PUA-like_sf"/>
</dbReference>
<evidence type="ECO:0000256" key="10">
    <source>
        <dbReference type="ARBA" id="ARBA00025699"/>
    </source>
</evidence>
<dbReference type="EC" id="2.1.1.193" evidence="3 12"/>
<evidence type="ECO:0000256" key="3">
    <source>
        <dbReference type="ARBA" id="ARBA00012328"/>
    </source>
</evidence>
<dbReference type="CDD" id="cd18084">
    <property type="entry name" value="RsmE-like"/>
    <property type="match status" value="1"/>
</dbReference>
<evidence type="ECO:0000259" key="14">
    <source>
        <dbReference type="Pfam" id="PF20260"/>
    </source>
</evidence>
<name>A0ABY4N120_9MICO</name>
<dbReference type="Pfam" id="PF20260">
    <property type="entry name" value="PUA_4"/>
    <property type="match status" value="1"/>
</dbReference>
<dbReference type="PANTHER" id="PTHR30027">
    <property type="entry name" value="RIBOSOMAL RNA SMALL SUBUNIT METHYLTRANSFERASE E"/>
    <property type="match status" value="1"/>
</dbReference>
<keyword evidence="5 12" id="KW-0963">Cytoplasm</keyword>
<dbReference type="Gene3D" id="3.40.1280.10">
    <property type="match status" value="1"/>
</dbReference>
<dbReference type="InterPro" id="IPR046887">
    <property type="entry name" value="RsmE_PUA-like"/>
</dbReference>
<evidence type="ECO:0000256" key="12">
    <source>
        <dbReference type="PIRNR" id="PIRNR015601"/>
    </source>
</evidence>
<evidence type="ECO:0000256" key="11">
    <source>
        <dbReference type="ARBA" id="ARBA00047944"/>
    </source>
</evidence>
<dbReference type="GO" id="GO:0032259">
    <property type="term" value="P:methylation"/>
    <property type="evidence" value="ECO:0007669"/>
    <property type="project" value="UniProtKB-KW"/>
</dbReference>